<reference evidence="2" key="3">
    <citation type="submission" date="2020-06" db="EMBL/GenBank/DDBJ databases">
        <title>Helianthus annuus Genome sequencing and assembly Release 2.</title>
        <authorList>
            <person name="Gouzy J."/>
            <person name="Langlade N."/>
            <person name="Munos S."/>
        </authorList>
    </citation>
    <scope>NUCLEOTIDE SEQUENCE</scope>
    <source>
        <tissue evidence="2">Leaves</tissue>
    </source>
</reference>
<reference evidence="3" key="2">
    <citation type="submission" date="2017-02" db="EMBL/GenBank/DDBJ databases">
        <title>Sunflower complete genome.</title>
        <authorList>
            <person name="Langlade N."/>
            <person name="Munos S."/>
        </authorList>
    </citation>
    <scope>NUCLEOTIDE SEQUENCE [LARGE SCALE GENOMIC DNA]</scope>
    <source>
        <tissue evidence="3">Leaves</tissue>
    </source>
</reference>
<gene>
    <name evidence="3" type="ORF">HannXRQ_Chr03g0068561</name>
    <name evidence="2" type="ORF">HanXRQr2_Chr15g0708981</name>
</gene>
<organism evidence="3 4">
    <name type="scientific">Helianthus annuus</name>
    <name type="common">Common sunflower</name>
    <dbReference type="NCBI Taxonomy" id="4232"/>
    <lineage>
        <taxon>Eukaryota</taxon>
        <taxon>Viridiplantae</taxon>
        <taxon>Streptophyta</taxon>
        <taxon>Embryophyta</taxon>
        <taxon>Tracheophyta</taxon>
        <taxon>Spermatophyta</taxon>
        <taxon>Magnoliopsida</taxon>
        <taxon>eudicotyledons</taxon>
        <taxon>Gunneridae</taxon>
        <taxon>Pentapetalae</taxon>
        <taxon>asterids</taxon>
        <taxon>campanulids</taxon>
        <taxon>Asterales</taxon>
        <taxon>Asteraceae</taxon>
        <taxon>Asteroideae</taxon>
        <taxon>Heliantheae alliance</taxon>
        <taxon>Heliantheae</taxon>
        <taxon>Helianthus</taxon>
    </lineage>
</organism>
<feature type="transmembrane region" description="Helical" evidence="1">
    <location>
        <begin position="37"/>
        <end position="62"/>
    </location>
</feature>
<dbReference type="Proteomes" id="UP000215914">
    <property type="component" value="Chromosome 3"/>
</dbReference>
<evidence type="ECO:0000313" key="2">
    <source>
        <dbReference type="EMBL" id="KAF5765894.1"/>
    </source>
</evidence>
<evidence type="ECO:0000313" key="4">
    <source>
        <dbReference type="Proteomes" id="UP000215914"/>
    </source>
</evidence>
<dbReference type="InParanoid" id="A0A251V5B2"/>
<reference evidence="2 4" key="1">
    <citation type="journal article" date="2017" name="Nature">
        <title>The sunflower genome provides insights into oil metabolism, flowering and Asterid evolution.</title>
        <authorList>
            <person name="Badouin H."/>
            <person name="Gouzy J."/>
            <person name="Grassa C.J."/>
            <person name="Murat F."/>
            <person name="Staton S.E."/>
            <person name="Cottret L."/>
            <person name="Lelandais-Briere C."/>
            <person name="Owens G.L."/>
            <person name="Carrere S."/>
            <person name="Mayjonade B."/>
            <person name="Legrand L."/>
            <person name="Gill N."/>
            <person name="Kane N.C."/>
            <person name="Bowers J.E."/>
            <person name="Hubner S."/>
            <person name="Bellec A."/>
            <person name="Berard A."/>
            <person name="Berges H."/>
            <person name="Blanchet N."/>
            <person name="Boniface M.C."/>
            <person name="Brunel D."/>
            <person name="Catrice O."/>
            <person name="Chaidir N."/>
            <person name="Claudel C."/>
            <person name="Donnadieu C."/>
            <person name="Faraut T."/>
            <person name="Fievet G."/>
            <person name="Helmstetter N."/>
            <person name="King M."/>
            <person name="Knapp S.J."/>
            <person name="Lai Z."/>
            <person name="Le Paslier M.C."/>
            <person name="Lippi Y."/>
            <person name="Lorenzon L."/>
            <person name="Mandel J.R."/>
            <person name="Marage G."/>
            <person name="Marchand G."/>
            <person name="Marquand E."/>
            <person name="Bret-Mestries E."/>
            <person name="Morien E."/>
            <person name="Nambeesan S."/>
            <person name="Nguyen T."/>
            <person name="Pegot-Espagnet P."/>
            <person name="Pouilly N."/>
            <person name="Raftis F."/>
            <person name="Sallet E."/>
            <person name="Schiex T."/>
            <person name="Thomas J."/>
            <person name="Vandecasteele C."/>
            <person name="Vares D."/>
            <person name="Vear F."/>
            <person name="Vautrin S."/>
            <person name="Crespi M."/>
            <person name="Mangin B."/>
            <person name="Burke J.M."/>
            <person name="Salse J."/>
            <person name="Munos S."/>
            <person name="Vincourt P."/>
            <person name="Rieseberg L.H."/>
            <person name="Langlade N.B."/>
        </authorList>
    </citation>
    <scope>NUCLEOTIDE SEQUENCE [LARGE SCALE GENOMIC DNA]</scope>
    <source>
        <strain evidence="4">cv. SF193</strain>
        <tissue evidence="2">Leaves</tissue>
    </source>
</reference>
<keyword evidence="1" id="KW-0812">Transmembrane</keyword>
<dbReference type="EMBL" id="CM007892">
    <property type="protein sequence ID" value="OTG30808.1"/>
    <property type="molecule type" value="Genomic_DNA"/>
</dbReference>
<dbReference type="EMBL" id="MNCJ02000330">
    <property type="protein sequence ID" value="KAF5765894.1"/>
    <property type="molecule type" value="Genomic_DNA"/>
</dbReference>
<evidence type="ECO:0000313" key="3">
    <source>
        <dbReference type="EMBL" id="OTG30808.1"/>
    </source>
</evidence>
<keyword evidence="4" id="KW-1185">Reference proteome</keyword>
<accession>A0A251V5B2</accession>
<keyword evidence="1" id="KW-0472">Membrane</keyword>
<dbReference type="Gramene" id="mRNA:HanXRQr2_Chr15g0708981">
    <property type="protein sequence ID" value="mRNA:HanXRQr2_Chr15g0708981"/>
    <property type="gene ID" value="HanXRQr2_Chr15g0708981"/>
</dbReference>
<dbReference type="AlphaFoldDB" id="A0A251V5B2"/>
<evidence type="ECO:0000256" key="1">
    <source>
        <dbReference type="SAM" id="Phobius"/>
    </source>
</evidence>
<name>A0A251V5B2_HELAN</name>
<proteinExistence type="predicted"/>
<protein>
    <submittedName>
        <fullName evidence="3">Uncharacterized protein</fullName>
    </submittedName>
</protein>
<sequence length="63" mass="7266">MWNQLHTKQLQNLQNSSTRTRVKCGFQVHMSSSSSSFFLLSHSPLLFLVGIYMCTTFVLLAYH</sequence>
<keyword evidence="1" id="KW-1133">Transmembrane helix</keyword>